<dbReference type="AlphaFoldDB" id="A0A7S4LM71"/>
<keyword evidence="1" id="KW-0812">Transmembrane</keyword>
<feature type="transmembrane region" description="Helical" evidence="1">
    <location>
        <begin position="105"/>
        <end position="125"/>
    </location>
</feature>
<name>A0A7S4LM71_9EUGL</name>
<reference evidence="2" key="1">
    <citation type="submission" date="2021-01" db="EMBL/GenBank/DDBJ databases">
        <authorList>
            <person name="Corre E."/>
            <person name="Pelletier E."/>
            <person name="Niang G."/>
            <person name="Scheremetjew M."/>
            <person name="Finn R."/>
            <person name="Kale V."/>
            <person name="Holt S."/>
            <person name="Cochrane G."/>
            <person name="Meng A."/>
            <person name="Brown T."/>
            <person name="Cohen L."/>
        </authorList>
    </citation>
    <scope>NUCLEOTIDE SEQUENCE</scope>
    <source>
        <strain evidence="2">CCMP1594</strain>
    </source>
</reference>
<keyword evidence="1" id="KW-0472">Membrane</keyword>
<protein>
    <submittedName>
        <fullName evidence="2">Uncharacterized protein</fullName>
    </submittedName>
</protein>
<keyword evidence="1" id="KW-1133">Transmembrane helix</keyword>
<sequence length="132" mass="13594">MQYSAKDVAQLTVVAVVSCLVGYFGTVYLTQPAATFHYAPAQTAVRPATIPVAAVPQGYEVEVAEPAMPAQVRRAGAAAVTGMATMAPIAAQATEISGGSVPTPVLYFVFLVLGSAFTMGSFLALKAVKLLN</sequence>
<proteinExistence type="predicted"/>
<organism evidence="2">
    <name type="scientific">Eutreptiella gymnastica</name>
    <dbReference type="NCBI Taxonomy" id="73025"/>
    <lineage>
        <taxon>Eukaryota</taxon>
        <taxon>Discoba</taxon>
        <taxon>Euglenozoa</taxon>
        <taxon>Euglenida</taxon>
        <taxon>Spirocuta</taxon>
        <taxon>Euglenophyceae</taxon>
        <taxon>Eutreptiales</taxon>
        <taxon>Eutreptiaceae</taxon>
        <taxon>Eutreptiella</taxon>
    </lineage>
</organism>
<dbReference type="PROSITE" id="PS51257">
    <property type="entry name" value="PROKAR_LIPOPROTEIN"/>
    <property type="match status" value="1"/>
</dbReference>
<dbReference type="EMBL" id="HBJA01144722">
    <property type="protein sequence ID" value="CAE0838489.1"/>
    <property type="molecule type" value="Transcribed_RNA"/>
</dbReference>
<evidence type="ECO:0000313" key="2">
    <source>
        <dbReference type="EMBL" id="CAE0838489.1"/>
    </source>
</evidence>
<evidence type="ECO:0000256" key="1">
    <source>
        <dbReference type="SAM" id="Phobius"/>
    </source>
</evidence>
<feature type="transmembrane region" description="Helical" evidence="1">
    <location>
        <begin position="12"/>
        <end position="30"/>
    </location>
</feature>
<accession>A0A7S4LM71</accession>
<gene>
    <name evidence="2" type="ORF">EGYM00163_LOCUS49861</name>
</gene>